<evidence type="ECO:0000313" key="2">
    <source>
        <dbReference type="Proteomes" id="UP000828390"/>
    </source>
</evidence>
<keyword evidence="2" id="KW-1185">Reference proteome</keyword>
<reference evidence="1" key="2">
    <citation type="submission" date="2020-11" db="EMBL/GenBank/DDBJ databases">
        <authorList>
            <person name="McCartney M.A."/>
            <person name="Auch B."/>
            <person name="Kono T."/>
            <person name="Mallez S."/>
            <person name="Becker A."/>
            <person name="Gohl D.M."/>
            <person name="Silverstein K.A.T."/>
            <person name="Koren S."/>
            <person name="Bechman K.B."/>
            <person name="Herman A."/>
            <person name="Abrahante J.E."/>
            <person name="Garbe J."/>
        </authorList>
    </citation>
    <scope>NUCLEOTIDE SEQUENCE</scope>
    <source>
        <strain evidence="1">Duluth1</strain>
        <tissue evidence="1">Whole animal</tissue>
    </source>
</reference>
<dbReference type="AlphaFoldDB" id="A0A9D4HMJ7"/>
<name>A0A9D4HMJ7_DREPO</name>
<accession>A0A9D4HMJ7</accession>
<organism evidence="1 2">
    <name type="scientific">Dreissena polymorpha</name>
    <name type="common">Zebra mussel</name>
    <name type="synonym">Mytilus polymorpha</name>
    <dbReference type="NCBI Taxonomy" id="45954"/>
    <lineage>
        <taxon>Eukaryota</taxon>
        <taxon>Metazoa</taxon>
        <taxon>Spiralia</taxon>
        <taxon>Lophotrochozoa</taxon>
        <taxon>Mollusca</taxon>
        <taxon>Bivalvia</taxon>
        <taxon>Autobranchia</taxon>
        <taxon>Heteroconchia</taxon>
        <taxon>Euheterodonta</taxon>
        <taxon>Imparidentia</taxon>
        <taxon>Neoheterodontei</taxon>
        <taxon>Myida</taxon>
        <taxon>Dreissenoidea</taxon>
        <taxon>Dreissenidae</taxon>
        <taxon>Dreissena</taxon>
    </lineage>
</organism>
<gene>
    <name evidence="1" type="ORF">DPMN_051897</name>
</gene>
<evidence type="ECO:0000313" key="1">
    <source>
        <dbReference type="EMBL" id="KAH3726042.1"/>
    </source>
</evidence>
<comment type="caution">
    <text evidence="1">The sequence shown here is derived from an EMBL/GenBank/DDBJ whole genome shotgun (WGS) entry which is preliminary data.</text>
</comment>
<sequence>MGINFLINAALRETSKLKKESGIYQQSSRGFMSNLTLTNTTHVQASWILTALTDVASWARI</sequence>
<reference evidence="1" key="1">
    <citation type="journal article" date="2019" name="bioRxiv">
        <title>The Genome of the Zebra Mussel, Dreissena polymorpha: A Resource for Invasive Species Research.</title>
        <authorList>
            <person name="McCartney M.A."/>
            <person name="Auch B."/>
            <person name="Kono T."/>
            <person name="Mallez S."/>
            <person name="Zhang Y."/>
            <person name="Obille A."/>
            <person name="Becker A."/>
            <person name="Abrahante J.E."/>
            <person name="Garbe J."/>
            <person name="Badalamenti J.P."/>
            <person name="Herman A."/>
            <person name="Mangelson H."/>
            <person name="Liachko I."/>
            <person name="Sullivan S."/>
            <person name="Sone E.D."/>
            <person name="Koren S."/>
            <person name="Silverstein K.A.T."/>
            <person name="Beckman K.B."/>
            <person name="Gohl D.M."/>
        </authorList>
    </citation>
    <scope>NUCLEOTIDE SEQUENCE</scope>
    <source>
        <strain evidence="1">Duluth1</strain>
        <tissue evidence="1">Whole animal</tissue>
    </source>
</reference>
<proteinExistence type="predicted"/>
<protein>
    <submittedName>
        <fullName evidence="1">Uncharacterized protein</fullName>
    </submittedName>
</protein>
<dbReference type="Proteomes" id="UP000828390">
    <property type="component" value="Unassembled WGS sequence"/>
</dbReference>
<dbReference type="EMBL" id="JAIWYP010000012">
    <property type="protein sequence ID" value="KAH3726042.1"/>
    <property type="molecule type" value="Genomic_DNA"/>
</dbReference>